<proteinExistence type="predicted"/>
<keyword evidence="5" id="KW-1185">Reference proteome</keyword>
<dbReference type="Gene3D" id="3.30.1360.180">
    <property type="match status" value="1"/>
</dbReference>
<keyword evidence="1" id="KW-0732">Signal</keyword>
<dbReference type="InterPro" id="IPR017850">
    <property type="entry name" value="Alkaline_phosphatase_core_sf"/>
</dbReference>
<evidence type="ECO:0000313" key="4">
    <source>
        <dbReference type="Proteomes" id="UP001138672"/>
    </source>
</evidence>
<evidence type="ECO:0000313" key="3">
    <source>
        <dbReference type="EMBL" id="MDQ0335894.1"/>
    </source>
</evidence>
<dbReference type="CDD" id="cd16018">
    <property type="entry name" value="Enpp"/>
    <property type="match status" value="1"/>
</dbReference>
<protein>
    <submittedName>
        <fullName evidence="2">AlkP superfamily pyrophosphatase or phosphodiesterase</fullName>
    </submittedName>
</protein>
<feature type="signal peptide" evidence="1">
    <location>
        <begin position="1"/>
        <end position="24"/>
    </location>
</feature>
<comment type="caution">
    <text evidence="2">The sequence shown here is derived from an EMBL/GenBank/DDBJ whole genome shotgun (WGS) entry which is preliminary data.</text>
</comment>
<dbReference type="Gene3D" id="3.40.720.10">
    <property type="entry name" value="Alkaline Phosphatase, subunit A"/>
    <property type="match status" value="1"/>
</dbReference>
<dbReference type="AlphaFoldDB" id="A0A9X1C9Q0"/>
<dbReference type="SUPFAM" id="SSF53649">
    <property type="entry name" value="Alkaline phosphatase-like"/>
    <property type="match status" value="1"/>
</dbReference>
<feature type="chain" id="PRO_5040812978" evidence="1">
    <location>
        <begin position="25"/>
        <end position="429"/>
    </location>
</feature>
<reference evidence="2" key="1">
    <citation type="submission" date="2021-03" db="EMBL/GenBank/DDBJ databases">
        <title>Genomic Encyclopedia of Type Strains, Phase IV (KMG-IV): sequencing the most valuable type-strain genomes for metagenomic binning, comparative biology and taxonomic classification.</title>
        <authorList>
            <person name="Goeker M."/>
        </authorList>
    </citation>
    <scope>NUCLEOTIDE SEQUENCE</scope>
    <source>
        <strain evidence="2">DSM 15523</strain>
        <strain evidence="3 5">DSM 16476</strain>
    </source>
</reference>
<dbReference type="Proteomes" id="UP001138672">
    <property type="component" value="Unassembled WGS sequence"/>
</dbReference>
<dbReference type="InterPro" id="IPR002591">
    <property type="entry name" value="Phosphodiest/P_Trfase"/>
</dbReference>
<dbReference type="PANTHER" id="PTHR10151">
    <property type="entry name" value="ECTONUCLEOTIDE PYROPHOSPHATASE/PHOSPHODIESTERASE"/>
    <property type="match status" value="1"/>
</dbReference>
<accession>A0A9X1C9Q0</accession>
<dbReference type="Pfam" id="PF01663">
    <property type="entry name" value="Phosphodiest"/>
    <property type="match status" value="1"/>
</dbReference>
<dbReference type="EMBL" id="JAUSUU010000007">
    <property type="protein sequence ID" value="MDQ0335894.1"/>
    <property type="molecule type" value="Genomic_DNA"/>
</dbReference>
<dbReference type="PANTHER" id="PTHR10151:SF120">
    <property type="entry name" value="BIS(5'-ADENOSYL)-TRIPHOSPHATASE"/>
    <property type="match status" value="1"/>
</dbReference>
<evidence type="ECO:0000313" key="5">
    <source>
        <dbReference type="Proteomes" id="UP001231587"/>
    </source>
</evidence>
<dbReference type="OrthoDB" id="9779418at2"/>
<gene>
    <name evidence="2" type="ORF">J2Z56_002623</name>
    <name evidence="3" type="ORF">J2Z57_002346</name>
</gene>
<dbReference type="Proteomes" id="UP001231587">
    <property type="component" value="Unassembled WGS sequence"/>
</dbReference>
<evidence type="ECO:0000313" key="2">
    <source>
        <dbReference type="EMBL" id="MBP1840693.1"/>
    </source>
</evidence>
<sequence>MTKKVTYLLLLVLLPFICSSCKSSKTVTDSTSLTTNSKASIKKPYVILVSLDGFRWDYVDQYKPPHLTKFIENGVKAESLIPAFPSKTFPNHYSIATGMYPDKHGIIGNSFYSYKKNTNYSIGNRAQVEDGEFYGGTPIWVLADKADMVSASYFFVGTEANIQGIHPTYYHSYDSKIKNEERVSESLKWLALPEKERPHLITMYFSDMDDIGHRYSPDNHEQLERALMHLDKNLGDLFDGVAATGLDVNIIIVSDHGMTTVEASHFLPIEMLTITELYTIVDNGAILDIHPNTGVSIDAILEELKPKEHHFKVYTTENTPGFEYSPQNKDWGKIQIIPDYGYYFSKTQRIEDMKNGGIKAVGVHGYDPKQKDMHGIFYANGPAFKSGFVIPSTQNINIYPLMCDILDLKVPSDVDGNLETIQSVLNSEH</sequence>
<dbReference type="GO" id="GO:0016787">
    <property type="term" value="F:hydrolase activity"/>
    <property type="evidence" value="ECO:0007669"/>
    <property type="project" value="UniProtKB-ARBA"/>
</dbReference>
<name>A0A9X1C9Q0_9FLAO</name>
<organism evidence="2 4">
    <name type="scientific">Formosa algae</name>
    <dbReference type="NCBI Taxonomy" id="225843"/>
    <lineage>
        <taxon>Bacteria</taxon>
        <taxon>Pseudomonadati</taxon>
        <taxon>Bacteroidota</taxon>
        <taxon>Flavobacteriia</taxon>
        <taxon>Flavobacteriales</taxon>
        <taxon>Flavobacteriaceae</taxon>
        <taxon>Formosa</taxon>
    </lineage>
</organism>
<dbReference type="EMBL" id="JAGGJQ010000007">
    <property type="protein sequence ID" value="MBP1840693.1"/>
    <property type="molecule type" value="Genomic_DNA"/>
</dbReference>
<dbReference type="RefSeq" id="WP_057780198.1">
    <property type="nucleotide sequence ID" value="NZ_JAGGJQ010000007.1"/>
</dbReference>
<evidence type="ECO:0000256" key="1">
    <source>
        <dbReference type="SAM" id="SignalP"/>
    </source>
</evidence>